<sequence length="296" mass="31464">MTTHPPLDYIPRIRAYYQALGYGAPYEWAVHETVPFTPLATSLGAARIGIVTTAAPIKAGAGEQGAGAPYNGAAKFFEPFAATVDPEPVLGISHIAYDRVHTTAADQRSYFPLQALQKLAAAGEIGAVAQRFYGLPTNRSQSRTRADAEALVGFAQEDALDGVVLVPNCPVCHQSVSIAAHTLEAAGVPTVVMGCARDIVERVGVPRLLFCNFPLGNGAGLPDNPDAQLETARMAVQLLADATAPRTTRQSPIVWSGEADWQKDYSNPDLLSAAEIAAKRAEFDRVKEQAKAVKAK</sequence>
<evidence type="ECO:0000313" key="2">
    <source>
        <dbReference type="Proteomes" id="UP000628017"/>
    </source>
</evidence>
<evidence type="ECO:0000313" key="1">
    <source>
        <dbReference type="EMBL" id="GGA21417.1"/>
    </source>
</evidence>
<name>A0A916VQD7_9RHOB</name>
<dbReference type="EMBL" id="BMKA01000003">
    <property type="protein sequence ID" value="GGA21417.1"/>
    <property type="molecule type" value="Genomic_DNA"/>
</dbReference>
<comment type="caution">
    <text evidence="1">The sequence shown here is derived from an EMBL/GenBank/DDBJ whole genome shotgun (WGS) entry which is preliminary data.</text>
</comment>
<organism evidence="1 2">
    <name type="scientific">Neptunicoccus cionae</name>
    <dbReference type="NCBI Taxonomy" id="2035344"/>
    <lineage>
        <taxon>Bacteria</taxon>
        <taxon>Pseudomonadati</taxon>
        <taxon>Pseudomonadota</taxon>
        <taxon>Alphaproteobacteria</taxon>
        <taxon>Rhodobacterales</taxon>
        <taxon>Paracoccaceae</taxon>
        <taxon>Neptunicoccus</taxon>
    </lineage>
</organism>
<dbReference type="RefSeq" id="WP_188675108.1">
    <property type="nucleotide sequence ID" value="NZ_BMKA01000003.1"/>
</dbReference>
<keyword evidence="2" id="KW-1185">Reference proteome</keyword>
<proteinExistence type="predicted"/>
<dbReference type="AlphaFoldDB" id="A0A916VQD7"/>
<accession>A0A916VQD7</accession>
<reference evidence="1" key="2">
    <citation type="submission" date="2020-09" db="EMBL/GenBank/DDBJ databases">
        <authorList>
            <person name="Sun Q."/>
            <person name="Zhou Y."/>
        </authorList>
    </citation>
    <scope>NUCLEOTIDE SEQUENCE</scope>
    <source>
        <strain evidence="1">CGMCC 1.15880</strain>
    </source>
</reference>
<protein>
    <submittedName>
        <fullName evidence="1">Glycine reductase</fullName>
    </submittedName>
</protein>
<gene>
    <name evidence="1" type="ORF">GCM10011498_22640</name>
</gene>
<dbReference type="Proteomes" id="UP000628017">
    <property type="component" value="Unassembled WGS sequence"/>
</dbReference>
<reference evidence="1" key="1">
    <citation type="journal article" date="2014" name="Int. J. Syst. Evol. Microbiol.">
        <title>Complete genome sequence of Corynebacterium casei LMG S-19264T (=DSM 44701T), isolated from a smear-ripened cheese.</title>
        <authorList>
            <consortium name="US DOE Joint Genome Institute (JGI-PGF)"/>
            <person name="Walter F."/>
            <person name="Albersmeier A."/>
            <person name="Kalinowski J."/>
            <person name="Ruckert C."/>
        </authorList>
    </citation>
    <scope>NUCLEOTIDE SEQUENCE</scope>
    <source>
        <strain evidence="1">CGMCC 1.15880</strain>
    </source>
</reference>